<feature type="signal peptide" evidence="1">
    <location>
        <begin position="1"/>
        <end position="41"/>
    </location>
</feature>
<keyword evidence="1" id="KW-0732">Signal</keyword>
<comment type="caution">
    <text evidence="2">The sequence shown here is derived from an EMBL/GenBank/DDBJ whole genome shotgun (WGS) entry which is preliminary data.</text>
</comment>
<dbReference type="EMBL" id="ASGP02000001">
    <property type="protein sequence ID" value="KAH9526481.1"/>
    <property type="molecule type" value="Genomic_DNA"/>
</dbReference>
<name>A0A922L7T8_DERFA</name>
<evidence type="ECO:0000313" key="2">
    <source>
        <dbReference type="EMBL" id="KAH9526481.1"/>
    </source>
</evidence>
<organism evidence="2 3">
    <name type="scientific">Dermatophagoides farinae</name>
    <name type="common">American house dust mite</name>
    <dbReference type="NCBI Taxonomy" id="6954"/>
    <lineage>
        <taxon>Eukaryota</taxon>
        <taxon>Metazoa</taxon>
        <taxon>Ecdysozoa</taxon>
        <taxon>Arthropoda</taxon>
        <taxon>Chelicerata</taxon>
        <taxon>Arachnida</taxon>
        <taxon>Acari</taxon>
        <taxon>Acariformes</taxon>
        <taxon>Sarcoptiformes</taxon>
        <taxon>Astigmata</taxon>
        <taxon>Psoroptidia</taxon>
        <taxon>Analgoidea</taxon>
        <taxon>Pyroglyphidae</taxon>
        <taxon>Dermatophagoidinae</taxon>
        <taxon>Dermatophagoides</taxon>
    </lineage>
</organism>
<keyword evidence="3" id="KW-1185">Reference proteome</keyword>
<protein>
    <submittedName>
        <fullName evidence="2">Uncharacterized protein</fullName>
    </submittedName>
</protein>
<feature type="chain" id="PRO_5037323953" evidence="1">
    <location>
        <begin position="42"/>
        <end position="103"/>
    </location>
</feature>
<reference evidence="2" key="1">
    <citation type="submission" date="2013-05" db="EMBL/GenBank/DDBJ databases">
        <authorList>
            <person name="Yim A.K.Y."/>
            <person name="Chan T.F."/>
            <person name="Ji K.M."/>
            <person name="Liu X.Y."/>
            <person name="Zhou J.W."/>
            <person name="Li R.Q."/>
            <person name="Yang K.Y."/>
            <person name="Li J."/>
            <person name="Li M."/>
            <person name="Law P.T.W."/>
            <person name="Wu Y.L."/>
            <person name="Cai Z.L."/>
            <person name="Qin H."/>
            <person name="Bao Y."/>
            <person name="Leung R.K.K."/>
            <person name="Ng P.K.S."/>
            <person name="Zou J."/>
            <person name="Zhong X.J."/>
            <person name="Ran P.X."/>
            <person name="Zhong N.S."/>
            <person name="Liu Z.G."/>
            <person name="Tsui S.K.W."/>
        </authorList>
    </citation>
    <scope>NUCLEOTIDE SEQUENCE</scope>
    <source>
        <strain evidence="2">Derf</strain>
        <tissue evidence="2">Whole organism</tissue>
    </source>
</reference>
<evidence type="ECO:0000256" key="1">
    <source>
        <dbReference type="SAM" id="SignalP"/>
    </source>
</evidence>
<gene>
    <name evidence="2" type="ORF">DERF_000565</name>
</gene>
<sequence length="103" mass="11603">MLLSFRCECDFVLKLSFLRFPSEAFVSLLLLLLPVIVAVSADEECVDEYSSNFERNVNNFLKLVDDESNSQLRFGGGFCCKCGDDDDCCDDEVAIVDGEWQPE</sequence>
<evidence type="ECO:0000313" key="3">
    <source>
        <dbReference type="Proteomes" id="UP000790347"/>
    </source>
</evidence>
<dbReference type="AlphaFoldDB" id="A0A922L7T8"/>
<proteinExistence type="predicted"/>
<accession>A0A922L7T8</accession>
<dbReference type="Proteomes" id="UP000790347">
    <property type="component" value="Unassembled WGS sequence"/>
</dbReference>
<reference evidence="2" key="2">
    <citation type="journal article" date="2022" name="Res Sq">
        <title>Comparative Genomics Reveals Insights into the Divergent Evolution of Astigmatic Mites and Household Pest Adaptations.</title>
        <authorList>
            <person name="Xiong Q."/>
            <person name="Wan A.T.-Y."/>
            <person name="Liu X.-Y."/>
            <person name="Fung C.S.-H."/>
            <person name="Xiao X."/>
            <person name="Malainual N."/>
            <person name="Hou J."/>
            <person name="Wang L."/>
            <person name="Wang M."/>
            <person name="Yang K."/>
            <person name="Cui Y."/>
            <person name="Leung E."/>
            <person name="Nong W."/>
            <person name="Shin S.-K."/>
            <person name="Au S."/>
            <person name="Jeong K.Y."/>
            <person name="Chew F.T."/>
            <person name="Hui J."/>
            <person name="Leung T.F."/>
            <person name="Tungtrongchitr A."/>
            <person name="Zhong N."/>
            <person name="Liu Z."/>
            <person name="Tsui S."/>
        </authorList>
    </citation>
    <scope>NUCLEOTIDE SEQUENCE</scope>
    <source>
        <strain evidence="2">Derf</strain>
        <tissue evidence="2">Whole organism</tissue>
    </source>
</reference>